<proteinExistence type="predicted"/>
<accession>A0A1H7YLF2</accession>
<dbReference type="AlphaFoldDB" id="A0A1H7YLF2"/>
<reference evidence="2" key="1">
    <citation type="submission" date="2016-10" db="EMBL/GenBank/DDBJ databases">
        <authorList>
            <person name="Varghese N."/>
            <person name="Submissions S."/>
        </authorList>
    </citation>
    <scope>NUCLEOTIDE SEQUENCE [LARGE SCALE GENOMIC DNA]</scope>
    <source>
        <strain evidence="2">DSM 17453</strain>
    </source>
</reference>
<dbReference type="OrthoDB" id="1233541at2"/>
<keyword evidence="2" id="KW-1185">Reference proteome</keyword>
<dbReference type="STRING" id="295069.SAMN05421856_103401"/>
<name>A0A1H7YLF2_9FLAO</name>
<organism evidence="1 2">
    <name type="scientific">Chryseobacterium taichungense</name>
    <dbReference type="NCBI Taxonomy" id="295069"/>
    <lineage>
        <taxon>Bacteria</taxon>
        <taxon>Pseudomonadati</taxon>
        <taxon>Bacteroidota</taxon>
        <taxon>Flavobacteriia</taxon>
        <taxon>Flavobacteriales</taxon>
        <taxon>Weeksellaceae</taxon>
        <taxon>Chryseobacterium group</taxon>
        <taxon>Chryseobacterium</taxon>
    </lineage>
</organism>
<dbReference type="Proteomes" id="UP000199450">
    <property type="component" value="Unassembled WGS sequence"/>
</dbReference>
<gene>
    <name evidence="1" type="ORF">SAMN05421856_103401</name>
</gene>
<evidence type="ECO:0000313" key="2">
    <source>
        <dbReference type="Proteomes" id="UP000199450"/>
    </source>
</evidence>
<sequence length="68" mass="7541">MLNEIYNLNAFLVGLWNGCIEFASGIVDLASLIMIITRDGIGFALTDALGEAFEELLNEIVYHCGRLY</sequence>
<protein>
    <submittedName>
        <fullName evidence="1">Uncharacterized protein</fullName>
    </submittedName>
</protein>
<dbReference type="EMBL" id="FOBV01000003">
    <property type="protein sequence ID" value="SEM46960.1"/>
    <property type="molecule type" value="Genomic_DNA"/>
</dbReference>
<evidence type="ECO:0000313" key="1">
    <source>
        <dbReference type="EMBL" id="SEM46960.1"/>
    </source>
</evidence>